<evidence type="ECO:0000313" key="5">
    <source>
        <dbReference type="EMBL" id="GHC78885.1"/>
    </source>
</evidence>
<dbReference type="GO" id="GO:0008800">
    <property type="term" value="F:beta-lactamase activity"/>
    <property type="evidence" value="ECO:0007669"/>
    <property type="project" value="UniProtKB-EC"/>
</dbReference>
<dbReference type="GO" id="GO:0046677">
    <property type="term" value="P:response to antibiotic"/>
    <property type="evidence" value="ECO:0007669"/>
    <property type="project" value="InterPro"/>
</dbReference>
<proteinExistence type="inferred from homology"/>
<comment type="catalytic activity">
    <reaction evidence="1">
        <text>a beta-lactam + H2O = a substituted beta-amino acid</text>
        <dbReference type="Rhea" id="RHEA:20401"/>
        <dbReference type="ChEBI" id="CHEBI:15377"/>
        <dbReference type="ChEBI" id="CHEBI:35627"/>
        <dbReference type="ChEBI" id="CHEBI:140347"/>
        <dbReference type="EC" id="3.5.2.6"/>
    </reaction>
</comment>
<comment type="caution">
    <text evidence="5">The sequence shown here is derived from an EMBL/GenBank/DDBJ whole genome shotgun (WGS) entry which is preliminary data.</text>
</comment>
<protein>
    <recommendedName>
        <fullName evidence="3">beta-lactamase</fullName>
        <ecNumber evidence="3">3.5.2.6</ecNumber>
    </recommendedName>
</protein>
<dbReference type="EMBL" id="BMZO01000011">
    <property type="protein sequence ID" value="GHC78885.1"/>
    <property type="molecule type" value="Genomic_DNA"/>
</dbReference>
<sequence length="291" mass="30992">MTPSLITSPGLEPLAEELNALCDAQHFTTSFALRHLPTGSEIGRDAEVVTASASTRKILFMAAALAAVNEGKLSLDEELTLTPDLMEGPVSGILYFLTPGLKFPLRDAIVLMIILSDNVCTSLVGERVGLPAISSYAARLGMKGTTIREIVPPRHMPITSDFDFVGQTTPNDQITLLQAILDGTADADAAARIGLTPDLCAYAIKVLGQQQYRTRIPALLPRTTFFAGKTGTGRQGAMDVGIVYSDGIPLYAIAVYASELPVTLPDGRSGHAIADTIIAALSRLAWDHFQL</sequence>
<evidence type="ECO:0000259" key="4">
    <source>
        <dbReference type="Pfam" id="PF13354"/>
    </source>
</evidence>
<reference evidence="5" key="2">
    <citation type="submission" date="2020-09" db="EMBL/GenBank/DDBJ databases">
        <authorList>
            <person name="Sun Q."/>
            <person name="Kim S."/>
        </authorList>
    </citation>
    <scope>NUCLEOTIDE SEQUENCE</scope>
    <source>
        <strain evidence="5">KCTC 42097</strain>
    </source>
</reference>
<dbReference type="GO" id="GO:0030655">
    <property type="term" value="P:beta-lactam antibiotic catabolic process"/>
    <property type="evidence" value="ECO:0007669"/>
    <property type="project" value="InterPro"/>
</dbReference>
<dbReference type="InterPro" id="IPR045155">
    <property type="entry name" value="Beta-lactam_cat"/>
</dbReference>
<dbReference type="InterPro" id="IPR000871">
    <property type="entry name" value="Beta-lactam_class-A"/>
</dbReference>
<accession>A0A8J3DSS9</accession>
<dbReference type="Proteomes" id="UP000641137">
    <property type="component" value="Unassembled WGS sequence"/>
</dbReference>
<organism evidence="5 6">
    <name type="scientific">Limoniibacter endophyticus</name>
    <dbReference type="NCBI Taxonomy" id="1565040"/>
    <lineage>
        <taxon>Bacteria</taxon>
        <taxon>Pseudomonadati</taxon>
        <taxon>Pseudomonadota</taxon>
        <taxon>Alphaproteobacteria</taxon>
        <taxon>Hyphomicrobiales</taxon>
        <taxon>Bartonellaceae</taxon>
        <taxon>Limoniibacter</taxon>
    </lineage>
</organism>
<comment type="similarity">
    <text evidence="2">Belongs to the class-A beta-lactamase family.</text>
</comment>
<keyword evidence="5" id="KW-0378">Hydrolase</keyword>
<dbReference type="EC" id="3.5.2.6" evidence="3"/>
<keyword evidence="6" id="KW-1185">Reference proteome</keyword>
<name>A0A8J3DSS9_9HYPH</name>
<dbReference type="Gene3D" id="3.40.710.10">
    <property type="entry name" value="DD-peptidase/beta-lactamase superfamily"/>
    <property type="match status" value="1"/>
</dbReference>
<dbReference type="PANTHER" id="PTHR35333">
    <property type="entry name" value="BETA-LACTAMASE"/>
    <property type="match status" value="1"/>
</dbReference>
<dbReference type="PANTHER" id="PTHR35333:SF3">
    <property type="entry name" value="BETA-LACTAMASE-TYPE TRANSPEPTIDASE FOLD CONTAINING PROTEIN"/>
    <property type="match status" value="1"/>
</dbReference>
<dbReference type="AlphaFoldDB" id="A0A8J3DSS9"/>
<gene>
    <name evidence="5" type="ORF">GCM10010136_30970</name>
</gene>
<dbReference type="SUPFAM" id="SSF56601">
    <property type="entry name" value="beta-lactamase/transpeptidase-like"/>
    <property type="match status" value="1"/>
</dbReference>
<dbReference type="Pfam" id="PF13354">
    <property type="entry name" value="Beta-lactamase2"/>
    <property type="match status" value="1"/>
</dbReference>
<evidence type="ECO:0000256" key="3">
    <source>
        <dbReference type="ARBA" id="ARBA00012865"/>
    </source>
</evidence>
<evidence type="ECO:0000256" key="2">
    <source>
        <dbReference type="ARBA" id="ARBA00009009"/>
    </source>
</evidence>
<evidence type="ECO:0000256" key="1">
    <source>
        <dbReference type="ARBA" id="ARBA00001526"/>
    </source>
</evidence>
<dbReference type="RefSeq" id="WP_189492233.1">
    <property type="nucleotide sequence ID" value="NZ_BMZO01000011.1"/>
</dbReference>
<dbReference type="InterPro" id="IPR012338">
    <property type="entry name" value="Beta-lactam/transpept-like"/>
</dbReference>
<feature type="domain" description="Beta-lactamase class A catalytic" evidence="4">
    <location>
        <begin position="31"/>
        <end position="256"/>
    </location>
</feature>
<evidence type="ECO:0000313" key="6">
    <source>
        <dbReference type="Proteomes" id="UP000641137"/>
    </source>
</evidence>
<reference evidence="5" key="1">
    <citation type="journal article" date="2014" name="Int. J. Syst. Evol. Microbiol.">
        <title>Complete genome sequence of Corynebacterium casei LMG S-19264T (=DSM 44701T), isolated from a smear-ripened cheese.</title>
        <authorList>
            <consortium name="US DOE Joint Genome Institute (JGI-PGF)"/>
            <person name="Walter F."/>
            <person name="Albersmeier A."/>
            <person name="Kalinowski J."/>
            <person name="Ruckert C."/>
        </authorList>
    </citation>
    <scope>NUCLEOTIDE SEQUENCE</scope>
    <source>
        <strain evidence="5">KCTC 42097</strain>
    </source>
</reference>